<organism evidence="2 3">
    <name type="scientific">Sparassis crispa</name>
    <dbReference type="NCBI Taxonomy" id="139825"/>
    <lineage>
        <taxon>Eukaryota</taxon>
        <taxon>Fungi</taxon>
        <taxon>Dikarya</taxon>
        <taxon>Basidiomycota</taxon>
        <taxon>Agaricomycotina</taxon>
        <taxon>Agaricomycetes</taxon>
        <taxon>Polyporales</taxon>
        <taxon>Sparassidaceae</taxon>
        <taxon>Sparassis</taxon>
    </lineage>
</organism>
<dbReference type="Pfam" id="PF00318">
    <property type="entry name" value="Ribosomal_S2"/>
    <property type="match status" value="1"/>
</dbReference>
<dbReference type="EMBL" id="BFAD01000004">
    <property type="protein sequence ID" value="GBE82411.1"/>
    <property type="molecule type" value="Genomic_DNA"/>
</dbReference>
<keyword evidence="3" id="KW-1185">Reference proteome</keyword>
<dbReference type="InterPro" id="IPR023591">
    <property type="entry name" value="Ribosomal_uS2_flav_dom_sf"/>
</dbReference>
<evidence type="ECO:0000313" key="2">
    <source>
        <dbReference type="EMBL" id="GBE82411.1"/>
    </source>
</evidence>
<dbReference type="CDD" id="cd01425">
    <property type="entry name" value="RPS2"/>
    <property type="match status" value="1"/>
</dbReference>
<dbReference type="OrthoDB" id="2320368at2759"/>
<dbReference type="AlphaFoldDB" id="A0A401GJR8"/>
<dbReference type="Gene3D" id="3.40.50.10490">
    <property type="entry name" value="Glucose-6-phosphate isomerase like protein, domain 1"/>
    <property type="match status" value="1"/>
</dbReference>
<reference evidence="2 3" key="1">
    <citation type="journal article" date="2018" name="Sci. Rep.">
        <title>Genome sequence of the cauliflower mushroom Sparassis crispa (Hanabiratake) and its association with beneficial usage.</title>
        <authorList>
            <person name="Kiyama R."/>
            <person name="Furutani Y."/>
            <person name="Kawaguchi K."/>
            <person name="Nakanishi T."/>
        </authorList>
    </citation>
    <scope>NUCLEOTIDE SEQUENCE [LARGE SCALE GENOMIC DNA]</scope>
</reference>
<name>A0A401GJR8_9APHY</name>
<dbReference type="GO" id="GO:0003735">
    <property type="term" value="F:structural constituent of ribosome"/>
    <property type="evidence" value="ECO:0007669"/>
    <property type="project" value="InterPro"/>
</dbReference>
<dbReference type="STRING" id="139825.A0A401GJR8"/>
<dbReference type="PANTHER" id="PTHR12534:SF0">
    <property type="entry name" value="SMALL RIBOSOMAL SUBUNIT PROTEIN US2M"/>
    <property type="match status" value="1"/>
</dbReference>
<sequence length="148" mass="16314">MIEEKPLETVDDWTNFQLKRAEYQSLIDHLSEYGSTQTRDNAFQPHHSLHRPPSPSGVTLSALLASGITIIDLDHTLPLLRRAANVVRGVAAKGGSVVFLGTRPDLRPVVRAAVERMGSQSYHVGEKWLPGTLTNKLVVFGADVRMCD</sequence>
<comment type="caution">
    <text evidence="2">The sequence shown here is derived from an EMBL/GenBank/DDBJ whole genome shotgun (WGS) entry which is preliminary data.</text>
</comment>
<dbReference type="InterPro" id="IPR005706">
    <property type="entry name" value="Ribosomal_uS2_bac/mit/plastid"/>
</dbReference>
<dbReference type="SUPFAM" id="SSF52313">
    <property type="entry name" value="Ribosomal protein S2"/>
    <property type="match status" value="1"/>
</dbReference>
<protein>
    <recommendedName>
        <fullName evidence="4">Ribosomal protein S2</fullName>
    </recommendedName>
</protein>
<evidence type="ECO:0008006" key="4">
    <source>
        <dbReference type="Google" id="ProtNLM"/>
    </source>
</evidence>
<dbReference type="RefSeq" id="XP_027613324.1">
    <property type="nucleotide sequence ID" value="XM_027757523.1"/>
</dbReference>
<dbReference type="GO" id="GO:0006412">
    <property type="term" value="P:translation"/>
    <property type="evidence" value="ECO:0007669"/>
    <property type="project" value="InterPro"/>
</dbReference>
<dbReference type="InterPro" id="IPR001865">
    <property type="entry name" value="Ribosomal_uS2"/>
</dbReference>
<evidence type="ECO:0000313" key="3">
    <source>
        <dbReference type="Proteomes" id="UP000287166"/>
    </source>
</evidence>
<dbReference type="InParanoid" id="A0A401GJR8"/>
<dbReference type="PANTHER" id="PTHR12534">
    <property type="entry name" value="30S RIBOSOMAL PROTEIN S2 PROKARYOTIC AND ORGANELLAR"/>
    <property type="match status" value="1"/>
</dbReference>
<dbReference type="GO" id="GO:0005763">
    <property type="term" value="C:mitochondrial small ribosomal subunit"/>
    <property type="evidence" value="ECO:0007669"/>
    <property type="project" value="TreeGrafter"/>
</dbReference>
<proteinExistence type="inferred from homology"/>
<gene>
    <name evidence="2" type="ORF">SCP_0407950</name>
</gene>
<comment type="similarity">
    <text evidence="1">Belongs to the universal ribosomal protein uS2 family.</text>
</comment>
<evidence type="ECO:0000256" key="1">
    <source>
        <dbReference type="ARBA" id="ARBA00006242"/>
    </source>
</evidence>
<dbReference type="Proteomes" id="UP000287166">
    <property type="component" value="Unassembled WGS sequence"/>
</dbReference>
<dbReference type="GeneID" id="38779328"/>
<accession>A0A401GJR8</accession>